<evidence type="ECO:0000256" key="9">
    <source>
        <dbReference type="ARBA" id="ARBA00023002"/>
    </source>
</evidence>
<comment type="cofactor">
    <cofactor evidence="1 13">
        <name>heme</name>
        <dbReference type="ChEBI" id="CHEBI:30413"/>
    </cofactor>
</comment>
<dbReference type="PRINTS" id="PR00385">
    <property type="entry name" value="P450"/>
</dbReference>
<dbReference type="GO" id="GO:0005506">
    <property type="term" value="F:iron ion binding"/>
    <property type="evidence" value="ECO:0007669"/>
    <property type="project" value="InterPro"/>
</dbReference>
<evidence type="ECO:0000256" key="2">
    <source>
        <dbReference type="ARBA" id="ARBA00004174"/>
    </source>
</evidence>
<accession>A0AAW1D7C6</accession>
<evidence type="ECO:0000256" key="5">
    <source>
        <dbReference type="ARBA" id="ARBA00022617"/>
    </source>
</evidence>
<keyword evidence="12" id="KW-0472">Membrane</keyword>
<evidence type="ECO:0000256" key="8">
    <source>
        <dbReference type="ARBA" id="ARBA00022848"/>
    </source>
</evidence>
<keyword evidence="11 14" id="KW-0503">Monooxygenase</keyword>
<dbReference type="Gene3D" id="1.10.630.10">
    <property type="entry name" value="Cytochrome P450"/>
    <property type="match status" value="1"/>
</dbReference>
<evidence type="ECO:0008006" key="18">
    <source>
        <dbReference type="Google" id="ProtNLM"/>
    </source>
</evidence>
<dbReference type="GO" id="GO:0016705">
    <property type="term" value="F:oxidoreductase activity, acting on paired donors, with incorporation or reduction of molecular oxygen"/>
    <property type="evidence" value="ECO:0007669"/>
    <property type="project" value="InterPro"/>
</dbReference>
<dbReference type="Proteomes" id="UP001461498">
    <property type="component" value="Unassembled WGS sequence"/>
</dbReference>
<evidence type="ECO:0000313" key="17">
    <source>
        <dbReference type="Proteomes" id="UP001461498"/>
    </source>
</evidence>
<keyword evidence="7" id="KW-0256">Endoplasmic reticulum</keyword>
<evidence type="ECO:0000256" key="6">
    <source>
        <dbReference type="ARBA" id="ARBA00022723"/>
    </source>
</evidence>
<evidence type="ECO:0000256" key="11">
    <source>
        <dbReference type="ARBA" id="ARBA00023033"/>
    </source>
</evidence>
<name>A0AAW1D7C6_9HEMI</name>
<feature type="signal peptide" evidence="15">
    <location>
        <begin position="1"/>
        <end position="24"/>
    </location>
</feature>
<dbReference type="EMBL" id="JAPXFL010000006">
    <property type="protein sequence ID" value="KAK9505904.1"/>
    <property type="molecule type" value="Genomic_DNA"/>
</dbReference>
<evidence type="ECO:0000313" key="16">
    <source>
        <dbReference type="EMBL" id="KAK9505904.1"/>
    </source>
</evidence>
<keyword evidence="5 13" id="KW-0349">Heme</keyword>
<keyword evidence="17" id="KW-1185">Reference proteome</keyword>
<evidence type="ECO:0000256" key="13">
    <source>
        <dbReference type="PIRSR" id="PIRSR602401-1"/>
    </source>
</evidence>
<keyword evidence="6 13" id="KW-0479">Metal-binding</keyword>
<evidence type="ECO:0000256" key="14">
    <source>
        <dbReference type="RuleBase" id="RU000461"/>
    </source>
</evidence>
<dbReference type="CDD" id="cd20628">
    <property type="entry name" value="CYP4"/>
    <property type="match status" value="1"/>
</dbReference>
<evidence type="ECO:0000256" key="3">
    <source>
        <dbReference type="ARBA" id="ARBA00004406"/>
    </source>
</evidence>
<dbReference type="SUPFAM" id="SSF48264">
    <property type="entry name" value="Cytochrome P450"/>
    <property type="match status" value="1"/>
</dbReference>
<dbReference type="AlphaFoldDB" id="A0AAW1D7C6"/>
<organism evidence="16 17">
    <name type="scientific">Rhynocoris fuscipes</name>
    <dbReference type="NCBI Taxonomy" id="488301"/>
    <lineage>
        <taxon>Eukaryota</taxon>
        <taxon>Metazoa</taxon>
        <taxon>Ecdysozoa</taxon>
        <taxon>Arthropoda</taxon>
        <taxon>Hexapoda</taxon>
        <taxon>Insecta</taxon>
        <taxon>Pterygota</taxon>
        <taxon>Neoptera</taxon>
        <taxon>Paraneoptera</taxon>
        <taxon>Hemiptera</taxon>
        <taxon>Heteroptera</taxon>
        <taxon>Panheteroptera</taxon>
        <taxon>Cimicomorpha</taxon>
        <taxon>Reduviidae</taxon>
        <taxon>Harpactorinae</taxon>
        <taxon>Harpactorini</taxon>
        <taxon>Rhynocoris</taxon>
    </lineage>
</organism>
<dbReference type="InterPro" id="IPR017972">
    <property type="entry name" value="Cyt_P450_CS"/>
</dbReference>
<comment type="similarity">
    <text evidence="4 14">Belongs to the cytochrome P450 family.</text>
</comment>
<evidence type="ECO:0000256" key="7">
    <source>
        <dbReference type="ARBA" id="ARBA00022824"/>
    </source>
</evidence>
<keyword evidence="15" id="KW-0732">Signal</keyword>
<dbReference type="PROSITE" id="PS00086">
    <property type="entry name" value="CYTOCHROME_P450"/>
    <property type="match status" value="1"/>
</dbReference>
<dbReference type="PRINTS" id="PR00463">
    <property type="entry name" value="EP450I"/>
</dbReference>
<proteinExistence type="inferred from homology"/>
<dbReference type="InterPro" id="IPR036396">
    <property type="entry name" value="Cyt_P450_sf"/>
</dbReference>
<evidence type="ECO:0000256" key="1">
    <source>
        <dbReference type="ARBA" id="ARBA00001971"/>
    </source>
</evidence>
<protein>
    <recommendedName>
        <fullName evidence="18">Cytochrome P450</fullName>
    </recommendedName>
</protein>
<dbReference type="GO" id="GO:0004497">
    <property type="term" value="F:monooxygenase activity"/>
    <property type="evidence" value="ECO:0007669"/>
    <property type="project" value="UniProtKB-KW"/>
</dbReference>
<comment type="caution">
    <text evidence="16">The sequence shown here is derived from an EMBL/GenBank/DDBJ whole genome shotgun (WGS) entry which is preliminary data.</text>
</comment>
<dbReference type="PANTHER" id="PTHR24291:SF189">
    <property type="entry name" value="CYTOCHROME P450 4C3-RELATED"/>
    <property type="match status" value="1"/>
</dbReference>
<evidence type="ECO:0000256" key="4">
    <source>
        <dbReference type="ARBA" id="ARBA00010617"/>
    </source>
</evidence>
<dbReference type="Pfam" id="PF00067">
    <property type="entry name" value="p450"/>
    <property type="match status" value="1"/>
</dbReference>
<dbReference type="InterPro" id="IPR002401">
    <property type="entry name" value="Cyt_P450_E_grp-I"/>
</dbReference>
<gene>
    <name evidence="16" type="ORF">O3M35_009872</name>
</gene>
<dbReference type="PANTHER" id="PTHR24291">
    <property type="entry name" value="CYTOCHROME P450 FAMILY 4"/>
    <property type="match status" value="1"/>
</dbReference>
<reference evidence="16 17" key="1">
    <citation type="submission" date="2022-12" db="EMBL/GenBank/DDBJ databases">
        <title>Chromosome-level genome assembly of true bugs.</title>
        <authorList>
            <person name="Ma L."/>
            <person name="Li H."/>
        </authorList>
    </citation>
    <scope>NUCLEOTIDE SEQUENCE [LARGE SCALE GENOMIC DNA]</scope>
    <source>
        <strain evidence="16">Lab_2022b</strain>
    </source>
</reference>
<keyword evidence="10 13" id="KW-0408">Iron</keyword>
<keyword evidence="9 14" id="KW-0560">Oxidoreductase</keyword>
<dbReference type="InterPro" id="IPR001128">
    <property type="entry name" value="Cyt_P450"/>
</dbReference>
<evidence type="ECO:0000256" key="10">
    <source>
        <dbReference type="ARBA" id="ARBA00023004"/>
    </source>
</evidence>
<evidence type="ECO:0000256" key="12">
    <source>
        <dbReference type="ARBA" id="ARBA00023136"/>
    </source>
</evidence>
<keyword evidence="8" id="KW-0492">Microsome</keyword>
<evidence type="ECO:0000256" key="15">
    <source>
        <dbReference type="SAM" id="SignalP"/>
    </source>
</evidence>
<comment type="subcellular location">
    <subcellularLocation>
        <location evidence="3">Endoplasmic reticulum membrane</location>
        <topology evidence="3">Peripheral membrane protein</topology>
    </subcellularLocation>
    <subcellularLocation>
        <location evidence="2">Microsome membrane</location>
        <topology evidence="2">Peripheral membrane protein</topology>
    </subcellularLocation>
</comment>
<dbReference type="InterPro" id="IPR050196">
    <property type="entry name" value="Cytochrome_P450_Monoox"/>
</dbReference>
<feature type="binding site" description="axial binding residue" evidence="13">
    <location>
        <position position="453"/>
    </location>
    <ligand>
        <name>heme</name>
        <dbReference type="ChEBI" id="CHEBI:30413"/>
    </ligand>
    <ligandPart>
        <name>Fe</name>
        <dbReference type="ChEBI" id="CHEBI:18248"/>
    </ligandPart>
</feature>
<dbReference type="GO" id="GO:0020037">
    <property type="term" value="F:heme binding"/>
    <property type="evidence" value="ECO:0007669"/>
    <property type="project" value="InterPro"/>
</dbReference>
<sequence>MLIEIILVLLIIALLLFPLLPVDEIDVRFKTIWAMCKLPGPWRIPLVGLGIFIATIKDEEIIDQIKIFCKKYPRILAAYVMGVPMVVLQQPEDIEVLLGSINYIKKGYEYYPILPWLREGLLVSSGDKWHQRRKLLTPAFHFRILEDNMQSLNKHARQLIKNMLKQEGKAFVADQLVTLCTLDVICETAMGFSLNTQDNQGNYYVKTVKKISTIVVTRLRTFWLRRDWVFGITRDGKQFKEGLSLLHNFTEKIIKERKASYKLEDNKDEQTEDLELTSKKRKAFLDSLLELDKKYPNLFTDLDIREEVDTFMFEGHDTTSAAIVFALFLLANHPDVQEKAYQEQFSIFGISDRAATRNDLQEMHYLEMVIKETLRLYPSVPYISRTLTQDMKLSNNMVIPEGINTIIIPFMLHRNPTNFPDPEKFDPERFTQEECRNRHPYAYIPFSAGPRNCIGQKFAMMELKVVLSTVIRFLKIEPVTRDGEFKTFPFLIIRTDPPIKIKTTPRIEHIKSSVIL</sequence>
<feature type="chain" id="PRO_5043474977" description="Cytochrome P450" evidence="15">
    <location>
        <begin position="25"/>
        <end position="516"/>
    </location>
</feature>
<dbReference type="GO" id="GO:0005789">
    <property type="term" value="C:endoplasmic reticulum membrane"/>
    <property type="evidence" value="ECO:0007669"/>
    <property type="project" value="UniProtKB-SubCell"/>
</dbReference>